<name>A0A6I6LU05_STUST</name>
<organism evidence="1 2">
    <name type="scientific">Stutzerimonas stutzeri</name>
    <name type="common">Pseudomonas stutzeri</name>
    <dbReference type="NCBI Taxonomy" id="316"/>
    <lineage>
        <taxon>Bacteria</taxon>
        <taxon>Pseudomonadati</taxon>
        <taxon>Pseudomonadota</taxon>
        <taxon>Gammaproteobacteria</taxon>
        <taxon>Pseudomonadales</taxon>
        <taxon>Pseudomonadaceae</taxon>
        <taxon>Stutzerimonas</taxon>
    </lineage>
</organism>
<dbReference type="Pfam" id="PF08238">
    <property type="entry name" value="Sel1"/>
    <property type="match status" value="3"/>
</dbReference>
<dbReference type="InterPro" id="IPR011990">
    <property type="entry name" value="TPR-like_helical_dom_sf"/>
</dbReference>
<dbReference type="Gene3D" id="1.25.40.10">
    <property type="entry name" value="Tetratricopeptide repeat domain"/>
    <property type="match status" value="1"/>
</dbReference>
<dbReference type="OrthoDB" id="7024154at2"/>
<dbReference type="EMBL" id="CP046902">
    <property type="protein sequence ID" value="QGZ32730.1"/>
    <property type="molecule type" value="Genomic_DNA"/>
</dbReference>
<evidence type="ECO:0000313" key="1">
    <source>
        <dbReference type="EMBL" id="QGZ32730.1"/>
    </source>
</evidence>
<proteinExistence type="predicted"/>
<evidence type="ECO:0000313" key="2">
    <source>
        <dbReference type="Proteomes" id="UP000438983"/>
    </source>
</evidence>
<dbReference type="SMART" id="SM00671">
    <property type="entry name" value="SEL1"/>
    <property type="match status" value="3"/>
</dbReference>
<dbReference type="InterPro" id="IPR006597">
    <property type="entry name" value="Sel1-like"/>
</dbReference>
<dbReference type="Proteomes" id="UP000438983">
    <property type="component" value="Chromosome"/>
</dbReference>
<gene>
    <name evidence="1" type="ORF">GQA94_17445</name>
</gene>
<protein>
    <submittedName>
        <fullName evidence="1">Sel1 repeat family protein</fullName>
    </submittedName>
</protein>
<dbReference type="RefSeq" id="WP_158190155.1">
    <property type="nucleotide sequence ID" value="NZ_CP046902.1"/>
</dbReference>
<sequence>MLHKARARVGYWTARRLMAMSWAVKQPKAWRWMEGQFARMAALGDPKAQSFYGHILLFRGLGHGARQEGIRLLRLAAENGEAKAAYQMGVECLREDTTQGPDGVQAARWWSLAVEGGHPLAATRLAQLYAAGGHGLAADPRQAERYSALAARLGF</sequence>
<reference evidence="1 2" key="1">
    <citation type="submission" date="2019-12" db="EMBL/GenBank/DDBJ databases">
        <title>Complete genome sequence of Pseudomonas stutzeri.</title>
        <authorList>
            <person name="Lim S.R."/>
            <person name="Kim J.H."/>
        </authorList>
    </citation>
    <scope>NUCLEOTIDE SEQUENCE [LARGE SCALE GENOMIC DNA]</scope>
    <source>
        <strain evidence="1 2">PM101005</strain>
    </source>
</reference>
<dbReference type="SUPFAM" id="SSF81901">
    <property type="entry name" value="HCP-like"/>
    <property type="match status" value="1"/>
</dbReference>
<dbReference type="AlphaFoldDB" id="A0A6I6LU05"/>
<accession>A0A6I6LU05</accession>